<organism evidence="2 3">
    <name type="scientific">Paracoccus chinensis</name>
    <dbReference type="NCBI Taxonomy" id="525640"/>
    <lineage>
        <taxon>Bacteria</taxon>
        <taxon>Pseudomonadati</taxon>
        <taxon>Pseudomonadota</taxon>
        <taxon>Alphaproteobacteria</taxon>
        <taxon>Rhodobacterales</taxon>
        <taxon>Paracoccaceae</taxon>
        <taxon>Paracoccus</taxon>
    </lineage>
</organism>
<protein>
    <submittedName>
        <fullName evidence="2">Uncharacterized conserved protein</fullName>
    </submittedName>
</protein>
<name>A0A1G9L6P3_9RHOB</name>
<sequence>MKALSIPDLCSDLSVIRAADGDRFQAAMDGCGIKSHHYYFPRLLFGGQRRDRLLLFEEVAGALLLYNVQQRASGLGLSLYLPPFPFSGAALQRARERMRDFNRGRAGRIDWVQEEDVGLVESHGFSTSLREREFIYDRAAVAGLEGSEFARVRRYLAGLKKHETLVVREFTPADQSACLAVYEKFRGQLQAKGVGPKGYGAMIRCLNEATQIPASHMRGEVFEIDGTVRAYSFGGPINSSYGCVYLTVADHEFPGLAYALRHQMMKNFPELAYFNDSTDNNRVGLREMKQRFRPVEMHGICKAQEVRH</sequence>
<keyword evidence="3" id="KW-1185">Reference proteome</keyword>
<dbReference type="Proteomes" id="UP000199555">
    <property type="component" value="Unassembled WGS sequence"/>
</dbReference>
<dbReference type="InterPro" id="IPR016732">
    <property type="entry name" value="UCP018688"/>
</dbReference>
<dbReference type="InterPro" id="IPR016181">
    <property type="entry name" value="Acyl_CoA_acyltransferase"/>
</dbReference>
<dbReference type="AlphaFoldDB" id="A0A1G9L6P3"/>
<dbReference type="Gene3D" id="3.40.630.30">
    <property type="match status" value="1"/>
</dbReference>
<proteinExistence type="predicted"/>
<evidence type="ECO:0000313" key="2">
    <source>
        <dbReference type="EMBL" id="SDL57417.1"/>
    </source>
</evidence>
<evidence type="ECO:0000313" key="3">
    <source>
        <dbReference type="Proteomes" id="UP000199555"/>
    </source>
</evidence>
<dbReference type="PANTHER" id="PTHR41373">
    <property type="entry name" value="DUF2156 DOMAIN-CONTAINING PROTEIN"/>
    <property type="match status" value="1"/>
</dbReference>
<dbReference type="Pfam" id="PF09924">
    <property type="entry name" value="LPG_synthase_C"/>
    <property type="match status" value="1"/>
</dbReference>
<gene>
    <name evidence="2" type="ORF">SAMN04487971_11381</name>
</gene>
<dbReference type="SUPFAM" id="SSF55729">
    <property type="entry name" value="Acyl-CoA N-acyltransferases (Nat)"/>
    <property type="match status" value="1"/>
</dbReference>
<feature type="domain" description="Phosphatidylglycerol lysyltransferase C-terminal" evidence="1">
    <location>
        <begin position="112"/>
        <end position="296"/>
    </location>
</feature>
<dbReference type="RefSeq" id="WP_175558875.1">
    <property type="nucleotide sequence ID" value="NZ_FNGE01000013.1"/>
</dbReference>
<dbReference type="EMBL" id="FNGE01000013">
    <property type="protein sequence ID" value="SDL57417.1"/>
    <property type="molecule type" value="Genomic_DNA"/>
</dbReference>
<dbReference type="InterPro" id="IPR024320">
    <property type="entry name" value="LPG_synthase_C"/>
</dbReference>
<accession>A0A1G9L6P3</accession>
<evidence type="ECO:0000259" key="1">
    <source>
        <dbReference type="Pfam" id="PF09924"/>
    </source>
</evidence>
<dbReference type="PANTHER" id="PTHR41373:SF1">
    <property type="entry name" value="PHOSPHATIDYLGLYCEROL LYSYLTRANSFERASE C-TERMINAL DOMAIN-CONTAINING PROTEIN"/>
    <property type="match status" value="1"/>
</dbReference>
<reference evidence="3" key="1">
    <citation type="submission" date="2016-10" db="EMBL/GenBank/DDBJ databases">
        <authorList>
            <person name="Varghese N."/>
            <person name="Submissions S."/>
        </authorList>
    </citation>
    <scope>NUCLEOTIDE SEQUENCE [LARGE SCALE GENOMIC DNA]</scope>
    <source>
        <strain evidence="3">CGMCC 1.7655</strain>
    </source>
</reference>